<dbReference type="InterPro" id="IPR025714">
    <property type="entry name" value="Methyltranfer_dom"/>
</dbReference>
<gene>
    <name evidence="2" type="ORF">CQR56_1681</name>
</gene>
<dbReference type="SUPFAM" id="SSF53335">
    <property type="entry name" value="S-adenosyl-L-methionine-dependent methyltransferases"/>
    <property type="match status" value="1"/>
</dbReference>
<comment type="caution">
    <text evidence="2">The sequence shown here is derived from an EMBL/GenBank/DDBJ whole genome shotgun (WGS) entry which is preliminary data.</text>
</comment>
<dbReference type="GO" id="GO:0032259">
    <property type="term" value="P:methylation"/>
    <property type="evidence" value="ECO:0007669"/>
    <property type="project" value="UniProtKB-KW"/>
</dbReference>
<dbReference type="EMBL" id="PCHB01000022">
    <property type="protein sequence ID" value="PKU94130.1"/>
    <property type="molecule type" value="Genomic_DNA"/>
</dbReference>
<dbReference type="GO" id="GO:0005840">
    <property type="term" value="C:ribosome"/>
    <property type="evidence" value="ECO:0007669"/>
    <property type="project" value="UniProtKB-KW"/>
</dbReference>
<dbReference type="InterPro" id="IPR029063">
    <property type="entry name" value="SAM-dependent_MTases_sf"/>
</dbReference>
<dbReference type="Gene3D" id="3.40.50.150">
    <property type="entry name" value="Vaccinia Virus protein VP39"/>
    <property type="match status" value="1"/>
</dbReference>
<protein>
    <submittedName>
        <fullName evidence="2">Ribosomal protein L11 methyltransferase-like protein</fullName>
    </submittedName>
</protein>
<organism evidence="2 3">
    <name type="scientific">Bifidobacterium pseudolongum subsp. globosum</name>
    <dbReference type="NCBI Taxonomy" id="1690"/>
    <lineage>
        <taxon>Bacteria</taxon>
        <taxon>Bacillati</taxon>
        <taxon>Actinomycetota</taxon>
        <taxon>Actinomycetes</taxon>
        <taxon>Bifidobacteriales</taxon>
        <taxon>Bifidobacteriaceae</taxon>
        <taxon>Bifidobacterium</taxon>
    </lineage>
</organism>
<sequence>MGYFYALYKAFDYGGKRKLSKQIIEGIADYVTIPDGGTGLDVGCGSGALAIVCAKRNPNADVIGIDHWGPEYRNFTKNRCERNVAAEGVSNVRFRKGDVVKLDFPDESFDLVTSNYVYTILWERTNRHSCSKRCVY</sequence>
<dbReference type="PANTHER" id="PTHR45277:SF1">
    <property type="entry name" value="EXPRESSED PROTEIN"/>
    <property type="match status" value="1"/>
</dbReference>
<keyword evidence="2" id="KW-0808">Transferase</keyword>
<reference evidence="2 3" key="1">
    <citation type="submission" date="2017-10" db="EMBL/GenBank/DDBJ databases">
        <title>Bifidobacterium genomics.</title>
        <authorList>
            <person name="Lugli G.A."/>
            <person name="Milani C."/>
            <person name="Mancabelli L."/>
        </authorList>
    </citation>
    <scope>NUCLEOTIDE SEQUENCE [LARGE SCALE GENOMIC DNA]</scope>
    <source>
        <strain evidence="2 3">1744B</strain>
    </source>
</reference>
<evidence type="ECO:0000313" key="3">
    <source>
        <dbReference type="Proteomes" id="UP000233783"/>
    </source>
</evidence>
<dbReference type="Pfam" id="PF13847">
    <property type="entry name" value="Methyltransf_31"/>
    <property type="match status" value="1"/>
</dbReference>
<dbReference type="GO" id="GO:0008168">
    <property type="term" value="F:methyltransferase activity"/>
    <property type="evidence" value="ECO:0007669"/>
    <property type="project" value="UniProtKB-KW"/>
</dbReference>
<keyword evidence="2" id="KW-0689">Ribosomal protein</keyword>
<name>A0A2N3QQS1_9BIFI</name>
<evidence type="ECO:0000313" key="2">
    <source>
        <dbReference type="EMBL" id="PKU94130.1"/>
    </source>
</evidence>
<feature type="domain" description="Methyltransferase" evidence="1">
    <location>
        <begin position="36"/>
        <end position="118"/>
    </location>
</feature>
<proteinExistence type="predicted"/>
<accession>A0A2N3QQS1</accession>
<dbReference type="PANTHER" id="PTHR45277">
    <property type="entry name" value="EXPRESSED PROTEIN"/>
    <property type="match status" value="1"/>
</dbReference>
<keyword evidence="2" id="KW-0489">Methyltransferase</keyword>
<evidence type="ECO:0000259" key="1">
    <source>
        <dbReference type="Pfam" id="PF13847"/>
    </source>
</evidence>
<dbReference type="CDD" id="cd02440">
    <property type="entry name" value="AdoMet_MTases"/>
    <property type="match status" value="1"/>
</dbReference>
<keyword evidence="2" id="KW-0687">Ribonucleoprotein</keyword>
<dbReference type="Proteomes" id="UP000233783">
    <property type="component" value="Unassembled WGS sequence"/>
</dbReference>
<dbReference type="RefSeq" id="WP_207214307.1">
    <property type="nucleotide sequence ID" value="NZ_PCHB01000022.1"/>
</dbReference>
<dbReference type="AlphaFoldDB" id="A0A2N3QQS1"/>